<evidence type="ECO:0000256" key="2">
    <source>
        <dbReference type="ARBA" id="ARBA00022490"/>
    </source>
</evidence>
<evidence type="ECO:0000313" key="9">
    <source>
        <dbReference type="EMBL" id="RVT89407.1"/>
    </source>
</evidence>
<dbReference type="GO" id="GO:0000976">
    <property type="term" value="F:transcription cis-regulatory region binding"/>
    <property type="evidence" value="ECO:0007669"/>
    <property type="project" value="TreeGrafter"/>
</dbReference>
<evidence type="ECO:0000313" key="10">
    <source>
        <dbReference type="Proteomes" id="UP000282971"/>
    </source>
</evidence>
<keyword evidence="3" id="KW-0677">Repeat</keyword>
<dbReference type="InterPro" id="IPR003444">
    <property type="entry name" value="MraZ"/>
</dbReference>
<dbReference type="GO" id="GO:0003700">
    <property type="term" value="F:DNA-binding transcription factor activity"/>
    <property type="evidence" value="ECO:0007669"/>
    <property type="project" value="InterPro"/>
</dbReference>
<evidence type="ECO:0000256" key="3">
    <source>
        <dbReference type="ARBA" id="ARBA00022737"/>
    </source>
</evidence>
<dbReference type="RefSeq" id="WP_127746446.1">
    <property type="nucleotide sequence ID" value="NZ_SACN01000005.1"/>
</dbReference>
<keyword evidence="4" id="KW-0805">Transcription regulation</keyword>
<dbReference type="InterPro" id="IPR020603">
    <property type="entry name" value="MraZ_dom"/>
</dbReference>
<dbReference type="InterPro" id="IPR038619">
    <property type="entry name" value="MraZ_sf"/>
</dbReference>
<evidence type="ECO:0000259" key="8">
    <source>
        <dbReference type="PROSITE" id="PS51740"/>
    </source>
</evidence>
<dbReference type="Gene3D" id="3.40.1550.20">
    <property type="entry name" value="Transcriptional regulator MraZ domain"/>
    <property type="match status" value="1"/>
</dbReference>
<keyword evidence="2" id="KW-0963">Cytoplasm</keyword>
<dbReference type="PANTHER" id="PTHR34701:SF1">
    <property type="entry name" value="TRANSCRIPTIONAL REGULATOR MRAZ"/>
    <property type="match status" value="1"/>
</dbReference>
<reference evidence="9 10" key="1">
    <citation type="submission" date="2019-01" db="EMBL/GenBank/DDBJ databases">
        <authorList>
            <person name="Chen W.-M."/>
        </authorList>
    </citation>
    <scope>NUCLEOTIDE SEQUENCE [LARGE SCALE GENOMIC DNA]</scope>
    <source>
        <strain evidence="9 10">CCP-7</strain>
    </source>
</reference>
<comment type="caution">
    <text evidence="9">The sequence shown here is derived from an EMBL/GenBank/DDBJ whole genome shotgun (WGS) entry which is preliminary data.</text>
</comment>
<keyword evidence="6" id="KW-0804">Transcription</keyword>
<keyword evidence="10" id="KW-1185">Reference proteome</keyword>
<accession>A0A437LVK6</accession>
<evidence type="ECO:0000256" key="5">
    <source>
        <dbReference type="ARBA" id="ARBA00023125"/>
    </source>
</evidence>
<feature type="domain" description="SpoVT-AbrB" evidence="8">
    <location>
        <begin position="103"/>
        <end position="146"/>
    </location>
</feature>
<evidence type="ECO:0000256" key="4">
    <source>
        <dbReference type="ARBA" id="ARBA00023015"/>
    </source>
</evidence>
<dbReference type="Pfam" id="PF02381">
    <property type="entry name" value="MraZ"/>
    <property type="match status" value="1"/>
</dbReference>
<sequence>MAAFADFSGLQVNGVDQKGRVSMPSAFRATIERRFAGHDLHGEALRTVKMSPSELGCIEVVDATTIAEVKSDVMAECEAEAGGDKVKAKALFQKKIFRRLGLFTDVTYDEAGRMVLPQLLRDEAGIQGEAVFFGGGDSFQIWSPEKFAAEYGDVPMLIRQMEQGRASRRGAAKA</sequence>
<organism evidence="9 10">
    <name type="scientific">Sphingomonas crocodyli</name>
    <dbReference type="NCBI Taxonomy" id="1979270"/>
    <lineage>
        <taxon>Bacteria</taxon>
        <taxon>Pseudomonadati</taxon>
        <taxon>Pseudomonadota</taxon>
        <taxon>Alphaproteobacteria</taxon>
        <taxon>Sphingomonadales</taxon>
        <taxon>Sphingomonadaceae</taxon>
        <taxon>Sphingomonas</taxon>
    </lineage>
</organism>
<dbReference type="InterPro" id="IPR035644">
    <property type="entry name" value="MraZ_C"/>
</dbReference>
<dbReference type="AlphaFoldDB" id="A0A437LVK6"/>
<dbReference type="InterPro" id="IPR037914">
    <property type="entry name" value="SpoVT-AbrB_sf"/>
</dbReference>
<evidence type="ECO:0000256" key="1">
    <source>
        <dbReference type="ARBA" id="ARBA00013860"/>
    </source>
</evidence>
<dbReference type="InterPro" id="IPR007159">
    <property type="entry name" value="SpoVT-AbrB_dom"/>
</dbReference>
<dbReference type="GO" id="GO:2000143">
    <property type="term" value="P:negative regulation of DNA-templated transcription initiation"/>
    <property type="evidence" value="ECO:0007669"/>
    <property type="project" value="TreeGrafter"/>
</dbReference>
<gene>
    <name evidence="9" type="ORF">EOD43_21825</name>
</gene>
<dbReference type="CDD" id="cd16321">
    <property type="entry name" value="MraZ_C"/>
    <property type="match status" value="1"/>
</dbReference>
<proteinExistence type="predicted"/>
<dbReference type="OrthoDB" id="9807753at2"/>
<evidence type="ECO:0000256" key="7">
    <source>
        <dbReference type="PROSITE-ProRule" id="PRU01076"/>
    </source>
</evidence>
<dbReference type="SUPFAM" id="SSF89447">
    <property type="entry name" value="AbrB/MazE/MraZ-like"/>
    <property type="match status" value="1"/>
</dbReference>
<dbReference type="PANTHER" id="PTHR34701">
    <property type="entry name" value="TRANSCRIPTIONAL REGULATOR MRAZ"/>
    <property type="match status" value="1"/>
</dbReference>
<keyword evidence="5 7" id="KW-0238">DNA-binding</keyword>
<name>A0A437LVK6_9SPHN</name>
<dbReference type="Proteomes" id="UP000282971">
    <property type="component" value="Unassembled WGS sequence"/>
</dbReference>
<protein>
    <recommendedName>
        <fullName evidence="1">Transcriptional regulator MraZ</fullName>
    </recommendedName>
</protein>
<dbReference type="PROSITE" id="PS51740">
    <property type="entry name" value="SPOVT_ABRB"/>
    <property type="match status" value="1"/>
</dbReference>
<dbReference type="EMBL" id="SACN01000005">
    <property type="protein sequence ID" value="RVT89407.1"/>
    <property type="molecule type" value="Genomic_DNA"/>
</dbReference>
<evidence type="ECO:0000256" key="6">
    <source>
        <dbReference type="ARBA" id="ARBA00023163"/>
    </source>
</evidence>